<dbReference type="EMBL" id="CP035758">
    <property type="protein sequence ID" value="QBD74710.1"/>
    <property type="molecule type" value="Genomic_DNA"/>
</dbReference>
<dbReference type="RefSeq" id="WP_129885309.1">
    <property type="nucleotide sequence ID" value="NZ_CP035758.1"/>
</dbReference>
<sequence length="182" mass="20150">MNTAILVIDVQNGMFAEDDPVYQDQEILSKIASLLEKARKAQIPIIYIQHGSPNHGHPLEIGTDGWQIHPAIAPREGEVVIQKRMPDSFYGTNLHEVLSAHEIKHLIVTGIQTDCCVDTTCRRASSLEYDVTLVQDAHSTWDNEILSAAQIIAHHNTILDGWFVTLKTADSISFSRTPSGAI</sequence>
<dbReference type="Proteomes" id="UP000290365">
    <property type="component" value="Chromosome"/>
</dbReference>
<keyword evidence="4" id="KW-1185">Reference proteome</keyword>
<gene>
    <name evidence="3" type="ORF">EPA93_01370</name>
</gene>
<dbReference type="OrthoDB" id="9785724at2"/>
<dbReference type="PANTHER" id="PTHR43540:SF14">
    <property type="entry name" value="ISOCHORISMATASE"/>
    <property type="match status" value="1"/>
</dbReference>
<protein>
    <submittedName>
        <fullName evidence="3">Cysteine hydrolase</fullName>
    </submittedName>
</protein>
<evidence type="ECO:0000313" key="3">
    <source>
        <dbReference type="EMBL" id="QBD74710.1"/>
    </source>
</evidence>
<feature type="domain" description="Isochorismatase-like" evidence="2">
    <location>
        <begin position="3"/>
        <end position="144"/>
    </location>
</feature>
<proteinExistence type="predicted"/>
<keyword evidence="1 3" id="KW-0378">Hydrolase</keyword>
<dbReference type="CDD" id="cd01014">
    <property type="entry name" value="nicotinamidase_related"/>
    <property type="match status" value="1"/>
</dbReference>
<evidence type="ECO:0000259" key="2">
    <source>
        <dbReference type="Pfam" id="PF00857"/>
    </source>
</evidence>
<name>A0A4P6JII5_KTERU</name>
<reference evidence="3 4" key="1">
    <citation type="submission" date="2019-01" db="EMBL/GenBank/DDBJ databases">
        <title>Ktedonosporobacter rubrisoli SCAWS-G2.</title>
        <authorList>
            <person name="Huang Y."/>
            <person name="Yan B."/>
        </authorList>
    </citation>
    <scope>NUCLEOTIDE SEQUENCE [LARGE SCALE GENOMIC DNA]</scope>
    <source>
        <strain evidence="3 4">SCAWS-G2</strain>
    </source>
</reference>
<dbReference type="KEGG" id="kbs:EPA93_01370"/>
<dbReference type="InterPro" id="IPR036380">
    <property type="entry name" value="Isochorismatase-like_sf"/>
</dbReference>
<organism evidence="3 4">
    <name type="scientific">Ktedonosporobacter rubrisoli</name>
    <dbReference type="NCBI Taxonomy" id="2509675"/>
    <lineage>
        <taxon>Bacteria</taxon>
        <taxon>Bacillati</taxon>
        <taxon>Chloroflexota</taxon>
        <taxon>Ktedonobacteria</taxon>
        <taxon>Ktedonobacterales</taxon>
        <taxon>Ktedonosporobacteraceae</taxon>
        <taxon>Ktedonosporobacter</taxon>
    </lineage>
</organism>
<dbReference type="PANTHER" id="PTHR43540">
    <property type="entry name" value="PEROXYUREIDOACRYLATE/UREIDOACRYLATE AMIDOHYDROLASE-RELATED"/>
    <property type="match status" value="1"/>
</dbReference>
<dbReference type="AlphaFoldDB" id="A0A4P6JII5"/>
<evidence type="ECO:0000256" key="1">
    <source>
        <dbReference type="ARBA" id="ARBA00022801"/>
    </source>
</evidence>
<dbReference type="InterPro" id="IPR050272">
    <property type="entry name" value="Isochorismatase-like_hydrls"/>
</dbReference>
<evidence type="ECO:0000313" key="4">
    <source>
        <dbReference type="Proteomes" id="UP000290365"/>
    </source>
</evidence>
<dbReference type="Pfam" id="PF00857">
    <property type="entry name" value="Isochorismatase"/>
    <property type="match status" value="1"/>
</dbReference>
<accession>A0A4P6JII5</accession>
<dbReference type="GO" id="GO:0016787">
    <property type="term" value="F:hydrolase activity"/>
    <property type="evidence" value="ECO:0007669"/>
    <property type="project" value="UniProtKB-KW"/>
</dbReference>
<dbReference type="InterPro" id="IPR000868">
    <property type="entry name" value="Isochorismatase-like_dom"/>
</dbReference>
<dbReference type="Gene3D" id="3.40.50.850">
    <property type="entry name" value="Isochorismatase-like"/>
    <property type="match status" value="1"/>
</dbReference>
<dbReference type="SUPFAM" id="SSF52499">
    <property type="entry name" value="Isochorismatase-like hydrolases"/>
    <property type="match status" value="1"/>
</dbReference>